<dbReference type="eggNOG" id="KOG3967">
    <property type="taxonomic scope" value="Eukaryota"/>
</dbReference>
<evidence type="ECO:0000259" key="1">
    <source>
        <dbReference type="Pfam" id="PF22749"/>
    </source>
</evidence>
<dbReference type="STRING" id="126957.T1IWQ9"/>
<dbReference type="InterPro" id="IPR048263">
    <property type="entry name" value="Arb2"/>
</dbReference>
<dbReference type="PhylomeDB" id="T1IWQ9"/>
<reference evidence="2" key="2">
    <citation type="submission" date="2015-02" db="UniProtKB">
        <authorList>
            <consortium name="EnsemblMetazoa"/>
        </authorList>
    </citation>
    <scope>IDENTIFICATION</scope>
</reference>
<name>T1IWQ9_STRMM</name>
<dbReference type="EMBL" id="JH431628">
    <property type="status" value="NOT_ANNOTATED_CDS"/>
    <property type="molecule type" value="Genomic_DNA"/>
</dbReference>
<dbReference type="HOGENOM" id="CLU_1521589_0_0_1"/>
<dbReference type="EnsemblMetazoa" id="SMAR005632-RA">
    <property type="protein sequence ID" value="SMAR005632-PA"/>
    <property type="gene ID" value="SMAR005632"/>
</dbReference>
<evidence type="ECO:0000313" key="3">
    <source>
        <dbReference type="Proteomes" id="UP000014500"/>
    </source>
</evidence>
<dbReference type="AlphaFoldDB" id="T1IWQ9"/>
<protein>
    <recommendedName>
        <fullName evidence="1">Arb2 domain-containing protein</fullName>
    </recommendedName>
</protein>
<sequence length="177" mass="20018">GQLRHIETDKSFEFNFSDDSSYNQKRYEVLGDLLTEYVYDLLETEVKLKKTYIPIDAEENEAQSFIFMSEDALTNPEKLLVLIHGSGVVRAGQWARRVIINDCLDNGTQLPFIKRGLSEGFGIIVLNTNLNSIDDKPIRGSATSREHTVYVWEHFIQPSKAKHIAIVAHSFGGQNSS</sequence>
<dbReference type="GO" id="GO:0005634">
    <property type="term" value="C:nucleus"/>
    <property type="evidence" value="ECO:0007669"/>
    <property type="project" value="TreeGrafter"/>
</dbReference>
<accession>T1IWQ9</accession>
<dbReference type="PANTHER" id="PTHR21357:SF4">
    <property type="entry name" value="FAM172 FAMILY PROTEIN HOMOLOG CG10038"/>
    <property type="match status" value="1"/>
</dbReference>
<dbReference type="OMA" id="METENHI"/>
<reference evidence="3" key="1">
    <citation type="submission" date="2011-05" db="EMBL/GenBank/DDBJ databases">
        <authorList>
            <person name="Richards S.R."/>
            <person name="Qu J."/>
            <person name="Jiang H."/>
            <person name="Jhangiani S.N."/>
            <person name="Agravi P."/>
            <person name="Goodspeed R."/>
            <person name="Gross S."/>
            <person name="Mandapat C."/>
            <person name="Jackson L."/>
            <person name="Mathew T."/>
            <person name="Pu L."/>
            <person name="Thornton R."/>
            <person name="Saada N."/>
            <person name="Wilczek-Boney K.B."/>
            <person name="Lee S."/>
            <person name="Kovar C."/>
            <person name="Wu Y."/>
            <person name="Scherer S.E."/>
            <person name="Worley K.C."/>
            <person name="Muzny D.M."/>
            <person name="Gibbs R."/>
        </authorList>
    </citation>
    <scope>NUCLEOTIDE SEQUENCE</scope>
    <source>
        <strain evidence="3">Brora</strain>
    </source>
</reference>
<keyword evidence="3" id="KW-1185">Reference proteome</keyword>
<dbReference type="Pfam" id="PF22749">
    <property type="entry name" value="Arb2"/>
    <property type="match status" value="2"/>
</dbReference>
<organism evidence="2 3">
    <name type="scientific">Strigamia maritima</name>
    <name type="common">European centipede</name>
    <name type="synonym">Geophilus maritimus</name>
    <dbReference type="NCBI Taxonomy" id="126957"/>
    <lineage>
        <taxon>Eukaryota</taxon>
        <taxon>Metazoa</taxon>
        <taxon>Ecdysozoa</taxon>
        <taxon>Arthropoda</taxon>
        <taxon>Myriapoda</taxon>
        <taxon>Chilopoda</taxon>
        <taxon>Pleurostigmophora</taxon>
        <taxon>Geophilomorpha</taxon>
        <taxon>Linotaeniidae</taxon>
        <taxon>Strigamia</taxon>
    </lineage>
</organism>
<evidence type="ECO:0000313" key="2">
    <source>
        <dbReference type="EnsemblMetazoa" id="SMAR005632-PA"/>
    </source>
</evidence>
<dbReference type="GO" id="GO:0031048">
    <property type="term" value="P:regulatory ncRNA-mediated heterochromatin formation"/>
    <property type="evidence" value="ECO:0007669"/>
    <property type="project" value="TreeGrafter"/>
</dbReference>
<dbReference type="Proteomes" id="UP000014500">
    <property type="component" value="Unassembled WGS sequence"/>
</dbReference>
<feature type="domain" description="Arb2" evidence="1">
    <location>
        <begin position="1"/>
        <end position="134"/>
    </location>
</feature>
<dbReference type="GO" id="GO:0035197">
    <property type="term" value="F:siRNA binding"/>
    <property type="evidence" value="ECO:0007669"/>
    <property type="project" value="TreeGrafter"/>
</dbReference>
<dbReference type="PANTHER" id="PTHR21357">
    <property type="entry name" value="FAM172 FAMILY PROTEIN HOMOLOG CG10038"/>
    <property type="match status" value="1"/>
</dbReference>
<dbReference type="InterPro" id="IPR053858">
    <property type="entry name" value="Arb2_dom"/>
</dbReference>
<feature type="domain" description="Arb2" evidence="1">
    <location>
        <begin position="137"/>
        <end position="174"/>
    </location>
</feature>
<proteinExistence type="predicted"/>